<reference evidence="1" key="1">
    <citation type="submission" date="2021-01" db="UniProtKB">
        <authorList>
            <consortium name="EnsemblMetazoa"/>
        </authorList>
    </citation>
    <scope>IDENTIFICATION</scope>
</reference>
<name>A0A7M5UL35_9CNID</name>
<dbReference type="EnsemblMetazoa" id="CLYHEMT011490.1">
    <property type="protein sequence ID" value="CLYHEMP011490.1"/>
    <property type="gene ID" value="CLYHEMG011490"/>
</dbReference>
<dbReference type="OrthoDB" id="5989494at2759"/>
<sequence>MKETPFLRTEKRIINTMKDNLKNGERPQDIYINNIESSGGPMNGTSVSSFPRNMKQIYNLAQKNKFETIDIRDTEVDDVTVDEMLQIVKHMKMNPESLIKNVVLTPNEYFITAFDDQQINDINMFCTTKTRPLVMDTTFDVCDLWLTDTAYQNLRLVNSKGDHPWFYGPCLLHMQKTTETFARFALDMVVSGLKNTLGFLGTDMEKAMYEGFKIAFPELNSLLCVKHIRDADKRKLSKIGGTGHQRILRDIYGSNDGITKELGLASSLDKDDFQAKLSSLKEIWDSLTDGFHNWFSRNRASKFIECVIESARESSGIEDLFYNNAIESLHSSLKSKISEKKKVIELIPFIESLIKRQRLEEERAITKSGDWRLSQEYKCFEMDSRAWYAMKQHERDDHVARFRKYIPKTKDLYKISGAVGRKPGSQKSRKRNLKEPVFVEERVLPSKIPKLCVKKTGDQFSSQVLKDFDLSK</sequence>
<dbReference type="EnsemblMetazoa" id="CLYHEMT011490.2">
    <property type="protein sequence ID" value="CLYHEMP011490.2"/>
    <property type="gene ID" value="CLYHEMG011490"/>
</dbReference>
<organism evidence="1 2">
    <name type="scientific">Clytia hemisphaerica</name>
    <dbReference type="NCBI Taxonomy" id="252671"/>
    <lineage>
        <taxon>Eukaryota</taxon>
        <taxon>Metazoa</taxon>
        <taxon>Cnidaria</taxon>
        <taxon>Hydrozoa</taxon>
        <taxon>Hydroidolina</taxon>
        <taxon>Leptothecata</taxon>
        <taxon>Obeliida</taxon>
        <taxon>Clytiidae</taxon>
        <taxon>Clytia</taxon>
    </lineage>
</organism>
<protein>
    <recommendedName>
        <fullName evidence="3">MULE transposase domain-containing protein</fullName>
    </recommendedName>
</protein>
<evidence type="ECO:0000313" key="2">
    <source>
        <dbReference type="Proteomes" id="UP000594262"/>
    </source>
</evidence>
<evidence type="ECO:0000313" key="1">
    <source>
        <dbReference type="EnsemblMetazoa" id="CLYHEMP011490.2"/>
    </source>
</evidence>
<accession>A0A7M5UL35</accession>
<keyword evidence="2" id="KW-1185">Reference proteome</keyword>
<evidence type="ECO:0008006" key="3">
    <source>
        <dbReference type="Google" id="ProtNLM"/>
    </source>
</evidence>
<dbReference type="AlphaFoldDB" id="A0A7M5UL35"/>
<proteinExistence type="predicted"/>
<dbReference type="Proteomes" id="UP000594262">
    <property type="component" value="Unplaced"/>
</dbReference>